<organism evidence="1 2">
    <name type="scientific">Ancylostoma ceylanicum</name>
    <dbReference type="NCBI Taxonomy" id="53326"/>
    <lineage>
        <taxon>Eukaryota</taxon>
        <taxon>Metazoa</taxon>
        <taxon>Ecdysozoa</taxon>
        <taxon>Nematoda</taxon>
        <taxon>Chromadorea</taxon>
        <taxon>Rhabditida</taxon>
        <taxon>Rhabditina</taxon>
        <taxon>Rhabditomorpha</taxon>
        <taxon>Strongyloidea</taxon>
        <taxon>Ancylostomatidae</taxon>
        <taxon>Ancylostomatinae</taxon>
        <taxon>Ancylostoma</taxon>
    </lineage>
</organism>
<sequence length="172" mass="19601">MKFEGKEDHSFVTFLDNPAICDTYPMRDQIMEKVQAEIFFNNECLTSCTGGKVDKKYLSKFPEYCSTIGGDLIIVERDVLEEIPVQAAPSRRVLFEAAEGSPPSTPPVAVFPTFLLKLFDYVCFRWFSYLRTPLAFDLARNQVVEQLSIHLIKTLVGRIGILRKSTRIILID</sequence>
<dbReference type="AlphaFoldDB" id="A0A016STD4"/>
<proteinExistence type="predicted"/>
<dbReference type="Proteomes" id="UP000024635">
    <property type="component" value="Unassembled WGS sequence"/>
</dbReference>
<reference evidence="2" key="1">
    <citation type="journal article" date="2015" name="Nat. Genet.">
        <title>The genome and transcriptome of the zoonotic hookworm Ancylostoma ceylanicum identify infection-specific gene families.</title>
        <authorList>
            <person name="Schwarz E.M."/>
            <person name="Hu Y."/>
            <person name="Antoshechkin I."/>
            <person name="Miller M.M."/>
            <person name="Sternberg P.W."/>
            <person name="Aroian R.V."/>
        </authorList>
    </citation>
    <scope>NUCLEOTIDE SEQUENCE</scope>
    <source>
        <strain evidence="2">HY135</strain>
    </source>
</reference>
<accession>A0A016STD4</accession>
<evidence type="ECO:0000313" key="1">
    <source>
        <dbReference type="EMBL" id="EYB93622.1"/>
    </source>
</evidence>
<protein>
    <submittedName>
        <fullName evidence="1">Uncharacterized protein</fullName>
    </submittedName>
</protein>
<keyword evidence="2" id="KW-1185">Reference proteome</keyword>
<comment type="caution">
    <text evidence="1">The sequence shown here is derived from an EMBL/GenBank/DDBJ whole genome shotgun (WGS) entry which is preliminary data.</text>
</comment>
<name>A0A016STD4_9BILA</name>
<dbReference type="EMBL" id="JARK01001516">
    <property type="protein sequence ID" value="EYB93622.1"/>
    <property type="molecule type" value="Genomic_DNA"/>
</dbReference>
<evidence type="ECO:0000313" key="2">
    <source>
        <dbReference type="Proteomes" id="UP000024635"/>
    </source>
</evidence>
<gene>
    <name evidence="1" type="primary">Acey_s0180.g794</name>
    <name evidence="1" type="ORF">Y032_0180g794</name>
</gene>